<dbReference type="NCBIfam" id="TIGR00231">
    <property type="entry name" value="small_GTP"/>
    <property type="match status" value="1"/>
</dbReference>
<dbReference type="RefSeq" id="WP_311676855.1">
    <property type="nucleotide sequence ID" value="NZ_JAVRER010000009.1"/>
</dbReference>
<dbReference type="Gene3D" id="3.30.230.10">
    <property type="match status" value="1"/>
</dbReference>
<dbReference type="Gene3D" id="3.30.70.870">
    <property type="entry name" value="Elongation Factor G (Translational Gtpase), domain 3"/>
    <property type="match status" value="1"/>
</dbReference>
<dbReference type="Proteomes" id="UP001183607">
    <property type="component" value="Unassembled WGS sequence"/>
</dbReference>
<dbReference type="GO" id="GO:0005525">
    <property type="term" value="F:GTP binding"/>
    <property type="evidence" value="ECO:0007669"/>
    <property type="project" value="UniProtKB-KW"/>
</dbReference>
<comment type="caution">
    <text evidence="5">The sequence shown here is derived from an EMBL/GenBank/DDBJ whole genome shotgun (WGS) entry which is preliminary data.</text>
</comment>
<dbReference type="InterPro" id="IPR000795">
    <property type="entry name" value="T_Tr_GTP-bd_dom"/>
</dbReference>
<dbReference type="AlphaFoldDB" id="A0ABD5E264"/>
<evidence type="ECO:0000256" key="1">
    <source>
        <dbReference type="ARBA" id="ARBA00022741"/>
    </source>
</evidence>
<dbReference type="PROSITE" id="PS00301">
    <property type="entry name" value="G_TR_1"/>
    <property type="match status" value="1"/>
</dbReference>
<keyword evidence="3" id="KW-0342">GTP-binding</keyword>
<accession>A0ABD5E264</accession>
<dbReference type="EMBL" id="JAVRER010000009">
    <property type="protein sequence ID" value="MDT0415540.1"/>
    <property type="molecule type" value="Genomic_DNA"/>
</dbReference>
<dbReference type="InterPro" id="IPR041095">
    <property type="entry name" value="EFG_II"/>
</dbReference>
<name>A0ABD5E264_9ACTN</name>
<dbReference type="InterPro" id="IPR009000">
    <property type="entry name" value="Transl_B-barrel_sf"/>
</dbReference>
<gene>
    <name evidence="5" type="ORF">RM574_08550</name>
</gene>
<dbReference type="PRINTS" id="PR01037">
    <property type="entry name" value="TCRTETOQM"/>
</dbReference>
<dbReference type="GO" id="GO:0006412">
    <property type="term" value="P:translation"/>
    <property type="evidence" value="ECO:0007669"/>
    <property type="project" value="UniProtKB-KW"/>
</dbReference>
<organism evidence="5 6">
    <name type="scientific">Streptomyces evansiae</name>
    <dbReference type="NCBI Taxonomy" id="3075535"/>
    <lineage>
        <taxon>Bacteria</taxon>
        <taxon>Bacillati</taxon>
        <taxon>Actinomycetota</taxon>
        <taxon>Actinomycetes</taxon>
        <taxon>Kitasatosporales</taxon>
        <taxon>Streptomycetaceae</taxon>
        <taxon>Streptomyces</taxon>
    </lineage>
</organism>
<dbReference type="Pfam" id="PF03764">
    <property type="entry name" value="EFG_IV"/>
    <property type="match status" value="1"/>
</dbReference>
<dbReference type="PANTHER" id="PTHR43261:SF1">
    <property type="entry name" value="RIBOSOME-RELEASING FACTOR 2, MITOCHONDRIAL"/>
    <property type="match status" value="1"/>
</dbReference>
<dbReference type="SUPFAM" id="SSF54980">
    <property type="entry name" value="EF-G C-terminal domain-like"/>
    <property type="match status" value="2"/>
</dbReference>
<dbReference type="Gene3D" id="2.40.30.10">
    <property type="entry name" value="Translation factors"/>
    <property type="match status" value="1"/>
</dbReference>
<evidence type="ECO:0000313" key="5">
    <source>
        <dbReference type="EMBL" id="MDT0415540.1"/>
    </source>
</evidence>
<dbReference type="PROSITE" id="PS51722">
    <property type="entry name" value="G_TR_2"/>
    <property type="match status" value="1"/>
</dbReference>
<dbReference type="InterPro" id="IPR035647">
    <property type="entry name" value="EFG_III/V"/>
</dbReference>
<reference evidence="6" key="1">
    <citation type="submission" date="2023-07" db="EMBL/GenBank/DDBJ databases">
        <title>30 novel species of actinomycetes from the DSMZ collection.</title>
        <authorList>
            <person name="Nouioui I."/>
        </authorList>
    </citation>
    <scope>NUCLEOTIDE SEQUENCE [LARGE SCALE GENOMIC DNA]</scope>
    <source>
        <strain evidence="6">DSM 41982</strain>
    </source>
</reference>
<protein>
    <submittedName>
        <fullName evidence="5">TetM/TetW/TetO/TetS family tetracycline resistance ribosomal protection protein</fullName>
    </submittedName>
</protein>
<evidence type="ECO:0000256" key="2">
    <source>
        <dbReference type="ARBA" id="ARBA00022917"/>
    </source>
</evidence>
<keyword evidence="2" id="KW-0648">Protein biosynthesis</keyword>
<dbReference type="Pfam" id="PF14492">
    <property type="entry name" value="EFG_III"/>
    <property type="match status" value="1"/>
</dbReference>
<proteinExistence type="predicted"/>
<feature type="domain" description="Tr-type G" evidence="4">
    <location>
        <begin position="4"/>
        <end position="250"/>
    </location>
</feature>
<evidence type="ECO:0000313" key="6">
    <source>
        <dbReference type="Proteomes" id="UP001183607"/>
    </source>
</evidence>
<dbReference type="InterPro" id="IPR027417">
    <property type="entry name" value="P-loop_NTPase"/>
</dbReference>
<dbReference type="SMART" id="SM00889">
    <property type="entry name" value="EFG_IV"/>
    <property type="match status" value="1"/>
</dbReference>
<dbReference type="InterPro" id="IPR020568">
    <property type="entry name" value="Ribosomal_Su5_D2-typ_SF"/>
</dbReference>
<dbReference type="SUPFAM" id="SSF52540">
    <property type="entry name" value="P-loop containing nucleoside triphosphate hydrolases"/>
    <property type="match status" value="1"/>
</dbReference>
<dbReference type="InterPro" id="IPR005517">
    <property type="entry name" value="Transl_elong_EFG/EF2_IV"/>
</dbReference>
<dbReference type="InterPro" id="IPR000640">
    <property type="entry name" value="EFG_V-like"/>
</dbReference>
<dbReference type="SUPFAM" id="SSF50447">
    <property type="entry name" value="Translation proteins"/>
    <property type="match status" value="1"/>
</dbReference>
<dbReference type="Pfam" id="PF00009">
    <property type="entry name" value="GTP_EFTU"/>
    <property type="match status" value="1"/>
</dbReference>
<evidence type="ECO:0000256" key="3">
    <source>
        <dbReference type="ARBA" id="ARBA00023134"/>
    </source>
</evidence>
<dbReference type="Gene3D" id="3.40.50.300">
    <property type="entry name" value="P-loop containing nucleotide triphosphate hydrolases"/>
    <property type="match status" value="1"/>
</dbReference>
<evidence type="ECO:0000259" key="4">
    <source>
        <dbReference type="PROSITE" id="PS51722"/>
    </source>
</evidence>
<sequence>MHSHDHLNLGVLAHVDAGKTSLTERLLHAAGLLDEPGSVDAGTTRTDSLDLERRRGITIKAAVVSFPLGDRTVNLVDTPGHPDFIAEVERVLAVLDGAVLVVSAVEGVQPQTRVLLRTLRRLGIPTLLFVNKIDRRGARELLGELRARLDPAVVALGVPDGAGTPGARFLPYAPDEPAHTEALSEVLTARDDALLGAYLDGGLSPARLRGELRRAVASARVHPVLYGSALTGAGIAELRAALAELLPVARGGAEAPLSASVFKIERGPGGERRAYARLHAGTLAVRERVPYGADGRSAVLTGLDVFADGGPVPAREARAGQIALVHGLPGLRIGDRIGAGPADDAARATASATAFAPPSLSSVVVPEERRDALALWPALSELAEQDPLIGLRRDPAREEISVSLYGEVQKEVIATTLLEEYGVRAGFRASRPLCVERVRGEGSAVEVGERDGNPFLATIGLRVRPRTPGTGTVFRLGIELGSLPPAFLKAIEETVGTVLGEGLRGWPVVDCEVTLVRSGYWPRQSHSHAVFDKSMSSTAGDFRLLTPLVLMTALRAAGTVVEEPVHHFRLEVPAEAYGAVLPLLGRLGAVPGAPRAAGGTYTVEGEIPAAHVHELGRLLPGPSRGEGVLETEFAAYRPVRGPVPERSRTDADPLRREEYLLRVVRGVPVDGRR</sequence>
<dbReference type="InterPro" id="IPR005225">
    <property type="entry name" value="Small_GTP-bd"/>
</dbReference>
<dbReference type="InterPro" id="IPR031157">
    <property type="entry name" value="G_TR_CS"/>
</dbReference>
<keyword evidence="1" id="KW-0547">Nucleotide-binding</keyword>
<dbReference type="PANTHER" id="PTHR43261">
    <property type="entry name" value="TRANSLATION ELONGATION FACTOR G-RELATED"/>
    <property type="match status" value="1"/>
</dbReference>
<dbReference type="PRINTS" id="PR00315">
    <property type="entry name" value="ELONGATNFCT"/>
</dbReference>
<dbReference type="InterPro" id="IPR014721">
    <property type="entry name" value="Ribsml_uS5_D2-typ_fold_subgr"/>
</dbReference>
<dbReference type="Pfam" id="PF00679">
    <property type="entry name" value="EFG_C"/>
    <property type="match status" value="1"/>
</dbReference>
<dbReference type="SUPFAM" id="SSF54211">
    <property type="entry name" value="Ribosomal protein S5 domain 2-like"/>
    <property type="match status" value="1"/>
</dbReference>